<organism evidence="2 3">
    <name type="scientific">Parahaliea aestuarii</name>
    <dbReference type="NCBI Taxonomy" id="1852021"/>
    <lineage>
        <taxon>Bacteria</taxon>
        <taxon>Pseudomonadati</taxon>
        <taxon>Pseudomonadota</taxon>
        <taxon>Gammaproteobacteria</taxon>
        <taxon>Cellvibrionales</taxon>
        <taxon>Halieaceae</taxon>
        <taxon>Parahaliea</taxon>
    </lineage>
</organism>
<gene>
    <name evidence="2" type="ORF">FVW59_19075</name>
</gene>
<keyword evidence="1" id="KW-0472">Membrane</keyword>
<evidence type="ECO:0000313" key="2">
    <source>
        <dbReference type="EMBL" id="TXS89029.1"/>
    </source>
</evidence>
<proteinExistence type="predicted"/>
<comment type="caution">
    <text evidence="2">The sequence shown here is derived from an EMBL/GenBank/DDBJ whole genome shotgun (WGS) entry which is preliminary data.</text>
</comment>
<dbReference type="Proteomes" id="UP000321933">
    <property type="component" value="Unassembled WGS sequence"/>
</dbReference>
<dbReference type="Pfam" id="PF07963">
    <property type="entry name" value="N_methyl"/>
    <property type="match status" value="1"/>
</dbReference>
<sequence>MSQRGYTLLELLCVIALMAIVAKSVWLSADRTESMMAKNTSQLANVVDKARYLAIYSGVPTSLTITGGTAQIGYWSPSADLAKKGNGGNPLVHSTVPLFEPVQIRANAAGRYLLNENGIRSDKNCDHSLCSAMIFLPDGTGTGGQLILPDDNGNGEEVLLTVLATGEVER</sequence>
<dbReference type="NCBIfam" id="TIGR02532">
    <property type="entry name" value="IV_pilin_GFxxxE"/>
    <property type="match status" value="1"/>
</dbReference>
<keyword evidence="1" id="KW-1133">Transmembrane helix</keyword>
<dbReference type="InterPro" id="IPR012902">
    <property type="entry name" value="N_methyl_site"/>
</dbReference>
<dbReference type="SUPFAM" id="SSF54523">
    <property type="entry name" value="Pili subunits"/>
    <property type="match status" value="1"/>
</dbReference>
<dbReference type="EMBL" id="VRYZ01000011">
    <property type="protein sequence ID" value="TXS89029.1"/>
    <property type="molecule type" value="Genomic_DNA"/>
</dbReference>
<keyword evidence="1" id="KW-0812">Transmembrane</keyword>
<reference evidence="2 3" key="1">
    <citation type="submission" date="2019-08" db="EMBL/GenBank/DDBJ databases">
        <title>Parahaliea maris sp. nov., isolated from the surface seawater.</title>
        <authorList>
            <person name="Liu Y."/>
        </authorList>
    </citation>
    <scope>NUCLEOTIDE SEQUENCE [LARGE SCALE GENOMIC DNA]</scope>
    <source>
        <strain evidence="2 3">S2-26</strain>
    </source>
</reference>
<protein>
    <submittedName>
        <fullName evidence="2">Prepilin-type N-terminal cleavage/methylation domain-containing protein</fullName>
    </submittedName>
</protein>
<keyword evidence="3" id="KW-1185">Reference proteome</keyword>
<name>A0A5C8ZN19_9GAMM</name>
<evidence type="ECO:0000313" key="3">
    <source>
        <dbReference type="Proteomes" id="UP000321933"/>
    </source>
</evidence>
<dbReference type="InterPro" id="IPR045584">
    <property type="entry name" value="Pilin-like"/>
</dbReference>
<accession>A0A5C8ZN19</accession>
<feature type="transmembrane region" description="Helical" evidence="1">
    <location>
        <begin position="6"/>
        <end position="26"/>
    </location>
</feature>
<evidence type="ECO:0000256" key="1">
    <source>
        <dbReference type="SAM" id="Phobius"/>
    </source>
</evidence>
<dbReference type="AlphaFoldDB" id="A0A5C8ZN19"/>